<feature type="transmembrane region" description="Helical" evidence="1">
    <location>
        <begin position="12"/>
        <end position="35"/>
    </location>
</feature>
<organism evidence="2 3">
    <name type="scientific">Lishizhenia tianjinensis</name>
    <dbReference type="NCBI Taxonomy" id="477690"/>
    <lineage>
        <taxon>Bacteria</taxon>
        <taxon>Pseudomonadati</taxon>
        <taxon>Bacteroidota</taxon>
        <taxon>Flavobacteriia</taxon>
        <taxon>Flavobacteriales</taxon>
        <taxon>Crocinitomicaceae</taxon>
        <taxon>Lishizhenia</taxon>
    </lineage>
</organism>
<keyword evidence="1" id="KW-0472">Membrane</keyword>
<accession>A0A1I7BTZ8</accession>
<evidence type="ECO:0000256" key="1">
    <source>
        <dbReference type="SAM" id="Phobius"/>
    </source>
</evidence>
<feature type="transmembrane region" description="Helical" evidence="1">
    <location>
        <begin position="123"/>
        <end position="140"/>
    </location>
</feature>
<reference evidence="2 3" key="1">
    <citation type="submission" date="2016-10" db="EMBL/GenBank/DDBJ databases">
        <authorList>
            <person name="de Groot N.N."/>
        </authorList>
    </citation>
    <scope>NUCLEOTIDE SEQUENCE [LARGE SCALE GENOMIC DNA]</scope>
    <source>
        <strain evidence="2 3">CGMCC 1.7005</strain>
    </source>
</reference>
<dbReference type="RefSeq" id="WP_139230414.1">
    <property type="nucleotide sequence ID" value="NZ_FPAS01000007.1"/>
</dbReference>
<keyword evidence="3" id="KW-1185">Reference proteome</keyword>
<name>A0A1I7BTZ8_9FLAO</name>
<keyword evidence="1" id="KW-0812">Transmembrane</keyword>
<dbReference type="EMBL" id="FPAS01000007">
    <property type="protein sequence ID" value="SFT90571.1"/>
    <property type="molecule type" value="Genomic_DNA"/>
</dbReference>
<gene>
    <name evidence="2" type="ORF">SAMN05216474_3067</name>
</gene>
<feature type="transmembrane region" description="Helical" evidence="1">
    <location>
        <begin position="146"/>
        <end position="167"/>
    </location>
</feature>
<evidence type="ECO:0000313" key="3">
    <source>
        <dbReference type="Proteomes" id="UP000236454"/>
    </source>
</evidence>
<dbReference type="STRING" id="477690.SAMN05216474_3067"/>
<proteinExistence type="predicted"/>
<keyword evidence="1" id="KW-1133">Transmembrane helix</keyword>
<dbReference type="Proteomes" id="UP000236454">
    <property type="component" value="Unassembled WGS sequence"/>
</dbReference>
<feature type="transmembrane region" description="Helical" evidence="1">
    <location>
        <begin position="70"/>
        <end position="90"/>
    </location>
</feature>
<sequence>MIGIRMDVRNPYFNYHFSIALLLSIILIPSISGIFFDDLLWFYALGVKKLKLVVLGVILYYEAKLTSFKWYMNVVILTAVGIVIDFLSKIMHWPNFIIGLKYLPLLFFVFAIVVHWKKKDRPFYHLLFLTYIPLMFLHLNFRMSETMWWCDFLLTLVIWIVSLIVLFRKEKSRL</sequence>
<feature type="transmembrane region" description="Helical" evidence="1">
    <location>
        <begin position="41"/>
        <end position="61"/>
    </location>
</feature>
<evidence type="ECO:0000313" key="2">
    <source>
        <dbReference type="EMBL" id="SFT90571.1"/>
    </source>
</evidence>
<feature type="transmembrane region" description="Helical" evidence="1">
    <location>
        <begin position="96"/>
        <end position="116"/>
    </location>
</feature>
<dbReference type="AlphaFoldDB" id="A0A1I7BTZ8"/>
<protein>
    <submittedName>
        <fullName evidence="2">Uncharacterized protein</fullName>
    </submittedName>
</protein>